<feature type="transmembrane region" description="Helical" evidence="2">
    <location>
        <begin position="611"/>
        <end position="635"/>
    </location>
</feature>
<feature type="region of interest" description="Disordered" evidence="1">
    <location>
        <begin position="641"/>
        <end position="711"/>
    </location>
</feature>
<feature type="transmembrane region" description="Helical" evidence="2">
    <location>
        <begin position="226"/>
        <end position="246"/>
    </location>
</feature>
<comment type="caution">
    <text evidence="3">The sequence shown here is derived from an EMBL/GenBank/DDBJ whole genome shotgun (WGS) entry which is preliminary data.</text>
</comment>
<accession>A0A117IU37</accession>
<dbReference type="Gene3D" id="3.40.1000.10">
    <property type="entry name" value="Mog1/PsbP, alpha/beta/alpha sandwich"/>
    <property type="match status" value="1"/>
</dbReference>
<feature type="transmembrane region" description="Helical" evidence="2">
    <location>
        <begin position="162"/>
        <end position="183"/>
    </location>
</feature>
<evidence type="ECO:0000313" key="3">
    <source>
        <dbReference type="EMBL" id="KUH35423.1"/>
    </source>
</evidence>
<feature type="transmembrane region" description="Helical" evidence="2">
    <location>
        <begin position="387"/>
        <end position="412"/>
    </location>
</feature>
<name>A0A117IU37_9ACTN</name>
<dbReference type="Proteomes" id="UP000054011">
    <property type="component" value="Unassembled WGS sequence"/>
</dbReference>
<feature type="compositionally biased region" description="Low complexity" evidence="1">
    <location>
        <begin position="665"/>
        <end position="711"/>
    </location>
</feature>
<keyword evidence="2" id="KW-0812">Transmembrane</keyword>
<reference evidence="3 4" key="1">
    <citation type="submission" date="2015-11" db="EMBL/GenBank/DDBJ databases">
        <title>Genome-wide analysis reveals the secondary metabolome in Streptomyces kanasensis ZX01.</title>
        <authorList>
            <person name="Zhang G."/>
            <person name="Han L."/>
            <person name="Feng J."/>
            <person name="Zhang X."/>
        </authorList>
    </citation>
    <scope>NUCLEOTIDE SEQUENCE [LARGE SCALE GENOMIC DNA]</scope>
    <source>
        <strain evidence="3 4">ZX01</strain>
    </source>
</reference>
<dbReference type="AlphaFoldDB" id="A0A117IU37"/>
<feature type="region of interest" description="Disordered" evidence="1">
    <location>
        <begin position="475"/>
        <end position="603"/>
    </location>
</feature>
<feature type="transmembrane region" description="Helical" evidence="2">
    <location>
        <begin position="267"/>
        <end position="288"/>
    </location>
</feature>
<dbReference type="RefSeq" id="WP_058945288.1">
    <property type="nucleotide sequence ID" value="NZ_LNSV01000142.1"/>
</dbReference>
<organism evidence="3 4">
    <name type="scientific">Streptomyces kanasensis</name>
    <dbReference type="NCBI Taxonomy" id="936756"/>
    <lineage>
        <taxon>Bacteria</taxon>
        <taxon>Bacillati</taxon>
        <taxon>Actinomycetota</taxon>
        <taxon>Actinomycetes</taxon>
        <taxon>Kitasatosporales</taxon>
        <taxon>Streptomycetaceae</taxon>
        <taxon>Streptomyces</taxon>
    </lineage>
</organism>
<protein>
    <submittedName>
        <fullName evidence="3">Uncharacterized protein</fullName>
    </submittedName>
</protein>
<evidence type="ECO:0000313" key="4">
    <source>
        <dbReference type="Proteomes" id="UP000054011"/>
    </source>
</evidence>
<gene>
    <name evidence="3" type="ORF">ATE80_29265</name>
</gene>
<feature type="transmembrane region" description="Helical" evidence="2">
    <location>
        <begin position="432"/>
        <end position="451"/>
    </location>
</feature>
<evidence type="ECO:0000256" key="2">
    <source>
        <dbReference type="SAM" id="Phobius"/>
    </source>
</evidence>
<keyword evidence="4" id="KW-1185">Reference proteome</keyword>
<evidence type="ECO:0000256" key="1">
    <source>
        <dbReference type="SAM" id="MobiDB-lite"/>
    </source>
</evidence>
<feature type="compositionally biased region" description="Pro residues" evidence="1">
    <location>
        <begin position="586"/>
        <end position="603"/>
    </location>
</feature>
<feature type="transmembrane region" description="Helical" evidence="2">
    <location>
        <begin position="195"/>
        <end position="214"/>
    </location>
</feature>
<feature type="transmembrane region" description="Helical" evidence="2">
    <location>
        <begin position="300"/>
        <end position="320"/>
    </location>
</feature>
<keyword evidence="2" id="KW-1133">Transmembrane helix</keyword>
<keyword evidence="2" id="KW-0472">Membrane</keyword>
<feature type="compositionally biased region" description="Low complexity" evidence="1">
    <location>
        <begin position="560"/>
        <end position="571"/>
    </location>
</feature>
<dbReference type="STRING" id="936756.ATE80_29265"/>
<feature type="transmembrane region" description="Helical" evidence="2">
    <location>
        <begin position="356"/>
        <end position="375"/>
    </location>
</feature>
<dbReference type="EMBL" id="LNSV01000142">
    <property type="protein sequence ID" value="KUH35423.1"/>
    <property type="molecule type" value="Genomic_DNA"/>
</dbReference>
<proteinExistence type="predicted"/>
<feature type="compositionally biased region" description="Low complexity" evidence="1">
    <location>
        <begin position="505"/>
        <end position="522"/>
    </location>
</feature>
<sequence length="862" mass="84153">MGAVPTAGAVPPPPPGYVPAPVGPSPAAEFVRRAFRGAWGPAVRAAAWPTAVLLVLAVASSLPSYGQEPGEEAPLGWGDRFRVALALLLQAFGGGFELSTAAPYGPGSGTGTGGDGGGYGPGGFGSGSGFGRFGSGAGGSDAGFGSGGFGSGFGEGAAQGGAGLSMVPLTVTLLWVGALWLAARALRARGAGVDASVRVALPAAGAVLLLGLFGRPEVQGVAVSGSPLVAALVALVLALVVTAAVLHRDGLARWSAPRPAAAMTLRSLGTAARALAAVLAVGAVIGLVTYANADGVDGAAILPALAILPNLGAAVLGVAWGAPLEYDVQGSLGMLGSGAERGGVGLSVIGEEWGGWAMTGLVAFGVAAALTVGLWAARRSPDQGGRLLTGGGFLAAYLLVAGMSGIGVRMAGEVDGFGGQGRFEVAPSVADALLLGLLWVGAAVLVAPYLLRFTGRGGGGGGVGGVGGGPYAAAPGAAHPAPPAPWSTPAAGTAPAPAPAPDPAAPGFGAPSPGSVPAQGGEPAREGEPARGAGPGPAHDAAPSPAHDPVPGPAGGGPGAAFTTGQAAPAPGHHPYPADPGGTYPGPYPDGGPATEPVPAPPAPRARRRALLLWGGALIAAFAVGGGVTTGLLMLGDERGSATTVQPAPDPDAKPVGGASGGATPGATRGPAPAVTPTASAPEASPEATTAPGGSAAPSAGAPDPSAGGAEPTVPAGYALVSDVEGFAFAVPSGWQRVSAKQGQITYAGPTGMAHFLVGVVRDAPYTSLENLTGLEANSRKRNAGYQRVRLEANTFQGRPGAIWEYTYRDRSGETVHAVDQSYVAEDGTEFAIYFTARERDWSSARETFDVALSTWALNDVD</sequence>
<feature type="compositionally biased region" description="Low complexity" evidence="1">
    <location>
        <begin position="530"/>
        <end position="545"/>
    </location>
</feature>